<dbReference type="OrthoDB" id="583135at2"/>
<dbReference type="eggNOG" id="ENOG5032VNX">
    <property type="taxonomic scope" value="Bacteria"/>
</dbReference>
<name>B1WVA8_CROS5</name>
<sequence>MDVLDLDGSSLHQETITLLNIKTEVKSILLLIRNKLLRLTMATICRDYKLLFIMVPGTGCSSVGQVLIEKFGGEFIPKEHLYKNNKKILGRKHNKLRDLVQFNLISRFEIAIYLKFGTVRNPFDSFATQYARNISDKWIEKEMSWKSEDILFNSKEQKQLFVEKLRAKLQERKEKLLNIGFETWLEQRIYAYLKKDTLSSPLLKPLKSFIYSENYVPSIYSPLLRGVDKVMRFEHLEEDFNKILKEGGIIQHNEWVIIPHTNPTKDKKPYQEYYTKKARKLVEKNFARELAVFDYKF</sequence>
<dbReference type="GO" id="GO:0016020">
    <property type="term" value="C:membrane"/>
    <property type="evidence" value="ECO:0007669"/>
    <property type="project" value="InterPro"/>
</dbReference>
<evidence type="ECO:0000313" key="1">
    <source>
        <dbReference type="EMBL" id="ACB53898.1"/>
    </source>
</evidence>
<organism evidence="1 2">
    <name type="scientific">Crocosphaera subtropica (strain ATCC 51142 / BH68)</name>
    <name type="common">Cyanothece sp. (strain ATCC 51142)</name>
    <dbReference type="NCBI Taxonomy" id="43989"/>
    <lineage>
        <taxon>Bacteria</taxon>
        <taxon>Bacillati</taxon>
        <taxon>Cyanobacteriota</taxon>
        <taxon>Cyanophyceae</taxon>
        <taxon>Oscillatoriophycideae</taxon>
        <taxon>Chroococcales</taxon>
        <taxon>Aphanothecaceae</taxon>
        <taxon>Crocosphaera</taxon>
        <taxon>Crocosphaera subtropica</taxon>
    </lineage>
</organism>
<dbReference type="STRING" id="43989.cce_4550"/>
<keyword evidence="2" id="KW-1185">Reference proteome</keyword>
<protein>
    <submittedName>
        <fullName evidence="1">Uncharacterized protein</fullName>
    </submittedName>
</protein>
<dbReference type="Pfam" id="PF03567">
    <property type="entry name" value="Sulfotransfer_2"/>
    <property type="match status" value="1"/>
</dbReference>
<dbReference type="InterPro" id="IPR005331">
    <property type="entry name" value="Sulfotransferase"/>
</dbReference>
<dbReference type="EMBL" id="CP000806">
    <property type="protein sequence ID" value="ACB53898.1"/>
    <property type="molecule type" value="Genomic_DNA"/>
</dbReference>
<dbReference type="HOGENOM" id="CLU_936019_0_0_3"/>
<dbReference type="AlphaFoldDB" id="B1WVA8"/>
<dbReference type="GO" id="GO:0008146">
    <property type="term" value="F:sulfotransferase activity"/>
    <property type="evidence" value="ECO:0007669"/>
    <property type="project" value="InterPro"/>
</dbReference>
<accession>B1WVA8</accession>
<dbReference type="Proteomes" id="UP000001203">
    <property type="component" value="Chromosome circular"/>
</dbReference>
<reference evidence="1 2" key="1">
    <citation type="journal article" date="2008" name="Proc. Natl. Acad. Sci. U.S.A.">
        <title>The genome of Cyanothece 51142, a unicellular diazotrophic cyanobacterium important in the marine nitrogen cycle.</title>
        <authorList>
            <person name="Welsh E.A."/>
            <person name="Liberton M."/>
            <person name="Stoeckel J."/>
            <person name="Loh T."/>
            <person name="Elvitigala T."/>
            <person name="Wang C."/>
            <person name="Wollam A."/>
            <person name="Fulton R.S."/>
            <person name="Clifton S.W."/>
            <person name="Jacobs J.M."/>
            <person name="Aurora R."/>
            <person name="Ghosh B.K."/>
            <person name="Sherman L.A."/>
            <person name="Smith R.D."/>
            <person name="Wilson R.K."/>
            <person name="Pakrasi H.B."/>
        </authorList>
    </citation>
    <scope>NUCLEOTIDE SEQUENCE [LARGE SCALE GENOMIC DNA]</scope>
    <source>
        <strain evidence="2">ATCC 51142 / BH68</strain>
    </source>
</reference>
<dbReference type="KEGG" id="cyt:cce_4550"/>
<evidence type="ECO:0000313" key="2">
    <source>
        <dbReference type="Proteomes" id="UP000001203"/>
    </source>
</evidence>
<proteinExistence type="predicted"/>
<gene>
    <name evidence="1" type="ordered locus">cce_4550</name>
</gene>